<dbReference type="PROSITE" id="PS50146">
    <property type="entry name" value="DAGK"/>
    <property type="match status" value="1"/>
</dbReference>
<evidence type="ECO:0000256" key="3">
    <source>
        <dbReference type="ARBA" id="ARBA00022516"/>
    </source>
</evidence>
<dbReference type="InterPro" id="IPR005218">
    <property type="entry name" value="Diacylglycerol/lipid_kinase"/>
</dbReference>
<comment type="similarity">
    <text evidence="2">Belongs to the diacylglycerol/lipid kinase family.</text>
</comment>
<dbReference type="Pfam" id="PF00781">
    <property type="entry name" value="DAGK_cat"/>
    <property type="match status" value="1"/>
</dbReference>
<feature type="domain" description="DAGKc" evidence="13">
    <location>
        <begin position="1"/>
        <end position="134"/>
    </location>
</feature>
<protein>
    <submittedName>
        <fullName evidence="14">Diacylglycerol kinase family lipid kinase</fullName>
    </submittedName>
</protein>
<dbReference type="GO" id="GO:0005886">
    <property type="term" value="C:plasma membrane"/>
    <property type="evidence" value="ECO:0007669"/>
    <property type="project" value="TreeGrafter"/>
</dbReference>
<keyword evidence="12" id="KW-1208">Phospholipid metabolism</keyword>
<keyword evidence="15" id="KW-1185">Reference proteome</keyword>
<proteinExistence type="inferred from homology"/>
<evidence type="ECO:0000256" key="4">
    <source>
        <dbReference type="ARBA" id="ARBA00022679"/>
    </source>
</evidence>
<dbReference type="PANTHER" id="PTHR12358">
    <property type="entry name" value="SPHINGOSINE KINASE"/>
    <property type="match status" value="1"/>
</dbReference>
<evidence type="ECO:0000256" key="8">
    <source>
        <dbReference type="ARBA" id="ARBA00022840"/>
    </source>
</evidence>
<keyword evidence="3" id="KW-0444">Lipid biosynthesis</keyword>
<dbReference type="OrthoDB" id="142078at2"/>
<keyword evidence="11" id="KW-0594">Phospholipid biosynthesis</keyword>
<accession>A0A4S3B2E5</accession>
<comment type="caution">
    <text evidence="14">The sequence shown here is derived from an EMBL/GenBank/DDBJ whole genome shotgun (WGS) entry which is preliminary data.</text>
</comment>
<evidence type="ECO:0000256" key="11">
    <source>
        <dbReference type="ARBA" id="ARBA00023209"/>
    </source>
</evidence>
<gene>
    <name evidence="14" type="ORF">ESZ54_08375</name>
</gene>
<dbReference type="Gene3D" id="3.40.50.10330">
    <property type="entry name" value="Probable inorganic polyphosphate/atp-NAD kinase, domain 1"/>
    <property type="match status" value="1"/>
</dbReference>
<evidence type="ECO:0000256" key="9">
    <source>
        <dbReference type="ARBA" id="ARBA00022842"/>
    </source>
</evidence>
<dbReference type="GO" id="GO:0004143">
    <property type="term" value="F:ATP-dependent diacylglycerol kinase activity"/>
    <property type="evidence" value="ECO:0007669"/>
    <property type="project" value="TreeGrafter"/>
</dbReference>
<name>A0A4S3B2E5_9ENTE</name>
<dbReference type="GO" id="GO:0005524">
    <property type="term" value="F:ATP binding"/>
    <property type="evidence" value="ECO:0007669"/>
    <property type="project" value="UniProtKB-KW"/>
</dbReference>
<organism evidence="14 15">
    <name type="scientific">Vagococcus silagei</name>
    <dbReference type="NCBI Taxonomy" id="2508885"/>
    <lineage>
        <taxon>Bacteria</taxon>
        <taxon>Bacillati</taxon>
        <taxon>Bacillota</taxon>
        <taxon>Bacilli</taxon>
        <taxon>Lactobacillales</taxon>
        <taxon>Enterococcaceae</taxon>
        <taxon>Vagococcus</taxon>
    </lineage>
</organism>
<dbReference type="Pfam" id="PF19279">
    <property type="entry name" value="YegS_C"/>
    <property type="match status" value="1"/>
</dbReference>
<keyword evidence="8" id="KW-0067">ATP-binding</keyword>
<dbReference type="RefSeq" id="WP_136137217.1">
    <property type="nucleotide sequence ID" value="NZ_SDGV01000017.1"/>
</dbReference>
<evidence type="ECO:0000256" key="2">
    <source>
        <dbReference type="ARBA" id="ARBA00005983"/>
    </source>
</evidence>
<keyword evidence="5" id="KW-0479">Metal-binding</keyword>
<evidence type="ECO:0000256" key="1">
    <source>
        <dbReference type="ARBA" id="ARBA00001946"/>
    </source>
</evidence>
<dbReference type="GO" id="GO:0046872">
    <property type="term" value="F:metal ion binding"/>
    <property type="evidence" value="ECO:0007669"/>
    <property type="project" value="UniProtKB-KW"/>
</dbReference>
<comment type="cofactor">
    <cofactor evidence="1">
        <name>Mg(2+)</name>
        <dbReference type="ChEBI" id="CHEBI:18420"/>
    </cofactor>
</comment>
<evidence type="ECO:0000259" key="13">
    <source>
        <dbReference type="PROSITE" id="PS50146"/>
    </source>
</evidence>
<dbReference type="EMBL" id="SDGV01000017">
    <property type="protein sequence ID" value="THB60972.1"/>
    <property type="molecule type" value="Genomic_DNA"/>
</dbReference>
<sequence length="303" mass="33142">MRKIAIIYNPVSGQGKNKEIALNVESELMRLSPEILDVQMHEISGSQDAYIFARKCTEDLYDTIAVMGGDGTLNQVAAGITDGGNQTKMGIIPVGTVNNLARALKLPLTALEAAQVLINGEIRAIDLGKVNDQYMISSMTIGLLADAATNVTNEKKRELGSFAYVYDFFKVLKNYKSYPLELNFDGGRIVSRMSILLITMTNSVGGFQSFTPNARVDDGLMHVHVLNQLSLPKLANYLPQLTDGNFSDIPMLQYFNTSALEINSIGNRKKNIQARIDGDPGSCVPLKLSVLPKSLAVWVPKEN</sequence>
<dbReference type="PANTHER" id="PTHR12358:SF106">
    <property type="entry name" value="LIPID KINASE YEGS"/>
    <property type="match status" value="1"/>
</dbReference>
<evidence type="ECO:0000256" key="7">
    <source>
        <dbReference type="ARBA" id="ARBA00022777"/>
    </source>
</evidence>
<evidence type="ECO:0000313" key="14">
    <source>
        <dbReference type="EMBL" id="THB60972.1"/>
    </source>
</evidence>
<dbReference type="Proteomes" id="UP000310506">
    <property type="component" value="Unassembled WGS sequence"/>
</dbReference>
<evidence type="ECO:0000256" key="12">
    <source>
        <dbReference type="ARBA" id="ARBA00023264"/>
    </source>
</evidence>
<dbReference type="InterPro" id="IPR050187">
    <property type="entry name" value="Lipid_Phosphate_FormReg"/>
</dbReference>
<dbReference type="SMART" id="SM00046">
    <property type="entry name" value="DAGKc"/>
    <property type="match status" value="1"/>
</dbReference>
<dbReference type="InterPro" id="IPR016064">
    <property type="entry name" value="NAD/diacylglycerol_kinase_sf"/>
</dbReference>
<evidence type="ECO:0000313" key="15">
    <source>
        <dbReference type="Proteomes" id="UP000310506"/>
    </source>
</evidence>
<keyword evidence="9" id="KW-0460">Magnesium</keyword>
<keyword evidence="6" id="KW-0547">Nucleotide-binding</keyword>
<keyword evidence="10" id="KW-0443">Lipid metabolism</keyword>
<reference evidence="14 15" key="1">
    <citation type="submission" date="2019-01" db="EMBL/GenBank/DDBJ databases">
        <title>Vagococcus silagei sp. nov. isolated from brewer's grain.</title>
        <authorList>
            <person name="Guu J.-R."/>
        </authorList>
    </citation>
    <scope>NUCLEOTIDE SEQUENCE [LARGE SCALE GENOMIC DNA]</scope>
    <source>
        <strain evidence="14 15">2B-2</strain>
    </source>
</reference>
<keyword evidence="4" id="KW-0808">Transferase</keyword>
<dbReference type="AlphaFoldDB" id="A0A4S3B2E5"/>
<evidence type="ECO:0000256" key="5">
    <source>
        <dbReference type="ARBA" id="ARBA00022723"/>
    </source>
</evidence>
<dbReference type="InterPro" id="IPR045540">
    <property type="entry name" value="YegS/DAGK_C"/>
</dbReference>
<dbReference type="GO" id="GO:0008654">
    <property type="term" value="P:phospholipid biosynthetic process"/>
    <property type="evidence" value="ECO:0007669"/>
    <property type="project" value="UniProtKB-KW"/>
</dbReference>
<evidence type="ECO:0000256" key="10">
    <source>
        <dbReference type="ARBA" id="ARBA00023098"/>
    </source>
</evidence>
<dbReference type="InterPro" id="IPR001206">
    <property type="entry name" value="Diacylglycerol_kinase_cat_dom"/>
</dbReference>
<dbReference type="InterPro" id="IPR017438">
    <property type="entry name" value="ATP-NAD_kinase_N"/>
</dbReference>
<evidence type="ECO:0000256" key="6">
    <source>
        <dbReference type="ARBA" id="ARBA00022741"/>
    </source>
</evidence>
<dbReference type="SUPFAM" id="SSF111331">
    <property type="entry name" value="NAD kinase/diacylglycerol kinase-like"/>
    <property type="match status" value="1"/>
</dbReference>
<keyword evidence="7 14" id="KW-0418">Kinase</keyword>
<dbReference type="NCBIfam" id="TIGR00147">
    <property type="entry name" value="YegS/Rv2252/BmrU family lipid kinase"/>
    <property type="match status" value="1"/>
</dbReference>
<dbReference type="Gene3D" id="2.60.200.40">
    <property type="match status" value="1"/>
</dbReference>